<evidence type="ECO:0000313" key="3">
    <source>
        <dbReference type="Proteomes" id="UP000000561"/>
    </source>
</evidence>
<organism evidence="2 3">
    <name type="scientific">Mycosarcoma maydis</name>
    <name type="common">Corn smut fungus</name>
    <name type="synonym">Ustilago maydis</name>
    <dbReference type="NCBI Taxonomy" id="5270"/>
    <lineage>
        <taxon>Eukaryota</taxon>
        <taxon>Fungi</taxon>
        <taxon>Dikarya</taxon>
        <taxon>Basidiomycota</taxon>
        <taxon>Ustilaginomycotina</taxon>
        <taxon>Ustilaginomycetes</taxon>
        <taxon>Ustilaginales</taxon>
        <taxon>Ustilaginaceae</taxon>
        <taxon>Mycosarcoma</taxon>
    </lineage>
</organism>
<dbReference type="eggNOG" id="ENOG502R2T6">
    <property type="taxonomic scope" value="Eukaryota"/>
</dbReference>
<accession>A0A0D1C3R7</accession>
<gene>
    <name evidence="2" type="ORF">UMAG_03456</name>
</gene>
<dbReference type="OrthoDB" id="2553927at2759"/>
<protein>
    <submittedName>
        <fullName evidence="2">Uncharacterized protein</fullName>
    </submittedName>
</protein>
<dbReference type="KEGG" id="uma:UMAG_03456"/>
<keyword evidence="3" id="KW-1185">Reference proteome</keyword>
<dbReference type="EMBL" id="CM003148">
    <property type="protein sequence ID" value="KIS68362.1"/>
    <property type="molecule type" value="Genomic_DNA"/>
</dbReference>
<dbReference type="OMA" id="RNCNAIT"/>
<name>A0A0D1C3R7_MYCMD</name>
<feature type="region of interest" description="Disordered" evidence="1">
    <location>
        <begin position="23"/>
        <end position="47"/>
    </location>
</feature>
<feature type="region of interest" description="Disordered" evidence="1">
    <location>
        <begin position="377"/>
        <end position="404"/>
    </location>
</feature>
<dbReference type="RefSeq" id="XP_011389913.1">
    <property type="nucleotide sequence ID" value="XM_011391611.1"/>
</dbReference>
<dbReference type="Proteomes" id="UP000000561">
    <property type="component" value="Chromosome 9"/>
</dbReference>
<feature type="region of interest" description="Disordered" evidence="1">
    <location>
        <begin position="309"/>
        <end position="329"/>
    </location>
</feature>
<dbReference type="AlphaFoldDB" id="A0A0D1C3R7"/>
<evidence type="ECO:0000313" key="2">
    <source>
        <dbReference type="EMBL" id="KIS68362.1"/>
    </source>
</evidence>
<dbReference type="InParanoid" id="A0A0D1C3R7"/>
<proteinExistence type="predicted"/>
<dbReference type="VEuPathDB" id="FungiDB:UMAG_03456"/>
<sequence>MQTLAHLSPSASSSATLTQLPVSLSAGQRRRSSTLPLPPTSESSCPRSACVGSARQASASSTSFWCNDVDRFERQTTSSPTLAARVGCMVRPNLACKRRLSEADMILARRRKKSVRMAVAHARRKRRWGLPSSLSTRRSSIASNASLVAPWRAARQHQRRQRQLTPDSSIHANEDASGCARTPALITAEHNNSTRTEVLPELRLLSATRTAPIGWSHFSGAAAFKPHMVETYDELHAKRTPEQQRFWPIIDHQLDHTGARMLSLCNPSPYALAGKSAQDEEQRTLPKAAAPLSRCSMHAFATDSQAMAFSDEDHSPLTPEAPLERSQRSSTCRVSRWARNVVNTQVQRHTHLSPSATLSAVIDFTRAQASHKHELQHAVATPPQSPARNAYGQLIHSPPSPHSDYVCKPQLAPHAPLRIAPRQPASSASQSNDYFGHWESYLCRFGKESTF</sequence>
<reference evidence="2 3" key="1">
    <citation type="journal article" date="2006" name="Nature">
        <title>Insights from the genome of the biotrophic fungal plant pathogen Ustilago maydis.</title>
        <authorList>
            <person name="Kamper J."/>
            <person name="Kahmann R."/>
            <person name="Bolker M."/>
            <person name="Ma L.J."/>
            <person name="Brefort T."/>
            <person name="Saville B.J."/>
            <person name="Banuett F."/>
            <person name="Kronstad J.W."/>
            <person name="Gold S.E."/>
            <person name="Muller O."/>
            <person name="Perlin M.H."/>
            <person name="Wosten H.A."/>
            <person name="de Vries R."/>
            <person name="Ruiz-Herrera J."/>
            <person name="Reynaga-Pena C.G."/>
            <person name="Snetselaar K."/>
            <person name="McCann M."/>
            <person name="Perez-Martin J."/>
            <person name="Feldbrugge M."/>
            <person name="Basse C.W."/>
            <person name="Steinberg G."/>
            <person name="Ibeas J.I."/>
            <person name="Holloman W."/>
            <person name="Guzman P."/>
            <person name="Farman M."/>
            <person name="Stajich J.E."/>
            <person name="Sentandreu R."/>
            <person name="Gonzalez-Prieto J.M."/>
            <person name="Kennell J.C."/>
            <person name="Molina L."/>
            <person name="Schirawski J."/>
            <person name="Mendoza-Mendoza A."/>
            <person name="Greilinger D."/>
            <person name="Munch K."/>
            <person name="Rossel N."/>
            <person name="Scherer M."/>
            <person name="Vranes M."/>
            <person name="Ladendorf O."/>
            <person name="Vincon V."/>
            <person name="Fuchs U."/>
            <person name="Sandrock B."/>
            <person name="Meng S."/>
            <person name="Ho E.C."/>
            <person name="Cahill M.J."/>
            <person name="Boyce K.J."/>
            <person name="Klose J."/>
            <person name="Klosterman S.J."/>
            <person name="Deelstra H.J."/>
            <person name="Ortiz-Castellanos L."/>
            <person name="Li W."/>
            <person name="Sanchez-Alonso P."/>
            <person name="Schreier P.H."/>
            <person name="Hauser-Hahn I."/>
            <person name="Vaupel M."/>
            <person name="Koopmann E."/>
            <person name="Friedrich G."/>
            <person name="Voss H."/>
            <person name="Schluter T."/>
            <person name="Margolis J."/>
            <person name="Platt D."/>
            <person name="Swimmer C."/>
            <person name="Gnirke A."/>
            <person name="Chen F."/>
            <person name="Vysotskaia V."/>
            <person name="Mannhaupt G."/>
            <person name="Guldener U."/>
            <person name="Munsterkotter M."/>
            <person name="Haase D."/>
            <person name="Oesterheld M."/>
            <person name="Mewes H.W."/>
            <person name="Mauceli E.W."/>
            <person name="DeCaprio D."/>
            <person name="Wade C.M."/>
            <person name="Butler J."/>
            <person name="Young S."/>
            <person name="Jaffe D.B."/>
            <person name="Calvo S."/>
            <person name="Nusbaum C."/>
            <person name="Galagan J."/>
            <person name="Birren B.W."/>
        </authorList>
    </citation>
    <scope>NUCLEOTIDE SEQUENCE [LARGE SCALE GENOMIC DNA]</scope>
    <source>
        <strain evidence="3">DSM 14603 / FGSC 9021 / UM521</strain>
    </source>
</reference>
<dbReference type="GeneID" id="23563900"/>
<evidence type="ECO:0000256" key="1">
    <source>
        <dbReference type="SAM" id="MobiDB-lite"/>
    </source>
</evidence>